<name>A0A016RZC9_9BILA</name>
<dbReference type="AlphaFoldDB" id="A0A016RZC9"/>
<reference evidence="2" key="1">
    <citation type="journal article" date="2015" name="Nat. Genet.">
        <title>The genome and transcriptome of the zoonotic hookworm Ancylostoma ceylanicum identify infection-specific gene families.</title>
        <authorList>
            <person name="Schwarz E.M."/>
            <person name="Hu Y."/>
            <person name="Antoshechkin I."/>
            <person name="Miller M.M."/>
            <person name="Sternberg P.W."/>
            <person name="Aroian R.V."/>
        </authorList>
    </citation>
    <scope>NUCLEOTIDE SEQUENCE</scope>
    <source>
        <strain evidence="2">HY135</strain>
    </source>
</reference>
<proteinExistence type="predicted"/>
<gene>
    <name evidence="1" type="primary">Acey_s0335.g2867</name>
    <name evidence="1" type="ORF">Y032_0335g2867</name>
</gene>
<organism evidence="1 2">
    <name type="scientific">Ancylostoma ceylanicum</name>
    <dbReference type="NCBI Taxonomy" id="53326"/>
    <lineage>
        <taxon>Eukaryota</taxon>
        <taxon>Metazoa</taxon>
        <taxon>Ecdysozoa</taxon>
        <taxon>Nematoda</taxon>
        <taxon>Chromadorea</taxon>
        <taxon>Rhabditida</taxon>
        <taxon>Rhabditina</taxon>
        <taxon>Rhabditomorpha</taxon>
        <taxon>Strongyloidea</taxon>
        <taxon>Ancylostomatidae</taxon>
        <taxon>Ancylostomatinae</taxon>
        <taxon>Ancylostoma</taxon>
    </lineage>
</organism>
<dbReference type="Proteomes" id="UP000024635">
    <property type="component" value="Unassembled WGS sequence"/>
</dbReference>
<sequence length="67" mass="7728">MHVQGQMPGRVRHQSEENRYAPFVHLCDALPNTFATFHRKSVLCEAINYLLISEVLKRNENVLCSTN</sequence>
<protein>
    <submittedName>
        <fullName evidence="1">Uncharacterized protein</fullName>
    </submittedName>
</protein>
<accession>A0A016RZC9</accession>
<evidence type="ECO:0000313" key="1">
    <source>
        <dbReference type="EMBL" id="EYB83442.1"/>
    </source>
</evidence>
<evidence type="ECO:0000313" key="2">
    <source>
        <dbReference type="Proteomes" id="UP000024635"/>
    </source>
</evidence>
<comment type="caution">
    <text evidence="1">The sequence shown here is derived from an EMBL/GenBank/DDBJ whole genome shotgun (WGS) entry which is preliminary data.</text>
</comment>
<keyword evidence="2" id="KW-1185">Reference proteome</keyword>
<dbReference type="EMBL" id="JARK01001671">
    <property type="protein sequence ID" value="EYB83442.1"/>
    <property type="molecule type" value="Genomic_DNA"/>
</dbReference>